<dbReference type="Proteomes" id="UP000481153">
    <property type="component" value="Unassembled WGS sequence"/>
</dbReference>
<gene>
    <name evidence="9" type="ORF">Ae201684_016270</name>
</gene>
<reference evidence="9 10" key="1">
    <citation type="submission" date="2019-07" db="EMBL/GenBank/DDBJ databases">
        <title>Genomics analysis of Aphanomyces spp. identifies a new class of oomycete effector associated with host adaptation.</title>
        <authorList>
            <person name="Gaulin E."/>
        </authorList>
    </citation>
    <scope>NUCLEOTIDE SEQUENCE [LARGE SCALE GENOMIC DNA]</scope>
    <source>
        <strain evidence="9 10">ATCC 201684</strain>
    </source>
</reference>
<sequence length="302" mass="34477">MLHQTIRPQRHSFEKRVAVLLYFLGSQGGYRETAAAFGVAKSWCIEIVSLLTGVLVNMARQWIHLPTSNESWADLEAGFVSKQGMRGVVGAVDGTLIDIQRPKDYDGFYNRNGDPSLNLQGVVDAHQRFISSDIRPGSYSDKKTWKASLFGRTIRNNMPLGCCIIGDSGYALFPWLITPFLPHEEGGRLNKLKKRFNYKLSSTRMVVECSFGRLKERFRILKSVMNEKSLSRTVENITACFVLHNIFINFKDRLFDVPNPRRDRNDYVQLIEDDKSSVEPNRFLRAVAVAKRLSIAKLIYHK</sequence>
<protein>
    <recommendedName>
        <fullName evidence="8">DDE Tnp4 domain-containing protein</fullName>
    </recommendedName>
</protein>
<feature type="domain" description="DDE Tnp4" evidence="8">
    <location>
        <begin position="92"/>
        <end position="245"/>
    </location>
</feature>
<keyword evidence="10" id="KW-1185">Reference proteome</keyword>
<keyword evidence="5" id="KW-0479">Metal-binding</keyword>
<comment type="caution">
    <text evidence="9">The sequence shown here is derived from an EMBL/GenBank/DDBJ whole genome shotgun (WGS) entry which is preliminary data.</text>
</comment>
<organism evidence="9 10">
    <name type="scientific">Aphanomyces euteiches</name>
    <dbReference type="NCBI Taxonomy" id="100861"/>
    <lineage>
        <taxon>Eukaryota</taxon>
        <taxon>Sar</taxon>
        <taxon>Stramenopiles</taxon>
        <taxon>Oomycota</taxon>
        <taxon>Saprolegniomycetes</taxon>
        <taxon>Saprolegniales</taxon>
        <taxon>Verrucalvaceae</taxon>
        <taxon>Aphanomyces</taxon>
    </lineage>
</organism>
<dbReference type="Pfam" id="PF13359">
    <property type="entry name" value="DDE_Tnp_4"/>
    <property type="match status" value="1"/>
</dbReference>
<dbReference type="PANTHER" id="PTHR22930:SF85">
    <property type="entry name" value="GH03217P-RELATED"/>
    <property type="match status" value="1"/>
</dbReference>
<dbReference type="GO" id="GO:0004518">
    <property type="term" value="F:nuclease activity"/>
    <property type="evidence" value="ECO:0007669"/>
    <property type="project" value="UniProtKB-KW"/>
</dbReference>
<comment type="similarity">
    <text evidence="3">Belongs to the HARBI1 family.</text>
</comment>
<dbReference type="GO" id="GO:0016787">
    <property type="term" value="F:hydrolase activity"/>
    <property type="evidence" value="ECO:0007669"/>
    <property type="project" value="UniProtKB-KW"/>
</dbReference>
<evidence type="ECO:0000256" key="3">
    <source>
        <dbReference type="ARBA" id="ARBA00006958"/>
    </source>
</evidence>
<evidence type="ECO:0000256" key="4">
    <source>
        <dbReference type="ARBA" id="ARBA00022722"/>
    </source>
</evidence>
<proteinExistence type="inferred from homology"/>
<dbReference type="GO" id="GO:0005634">
    <property type="term" value="C:nucleus"/>
    <property type="evidence" value="ECO:0007669"/>
    <property type="project" value="UniProtKB-SubCell"/>
</dbReference>
<comment type="cofactor">
    <cofactor evidence="1">
        <name>a divalent metal cation</name>
        <dbReference type="ChEBI" id="CHEBI:60240"/>
    </cofactor>
</comment>
<dbReference type="VEuPathDB" id="FungiDB:AeMF1_021359"/>
<dbReference type="GO" id="GO:0046872">
    <property type="term" value="F:metal ion binding"/>
    <property type="evidence" value="ECO:0007669"/>
    <property type="project" value="UniProtKB-KW"/>
</dbReference>
<evidence type="ECO:0000259" key="8">
    <source>
        <dbReference type="Pfam" id="PF13359"/>
    </source>
</evidence>
<name>A0A6G0WCR9_9STRA</name>
<evidence type="ECO:0000256" key="6">
    <source>
        <dbReference type="ARBA" id="ARBA00022801"/>
    </source>
</evidence>
<dbReference type="PANTHER" id="PTHR22930">
    <property type="match status" value="1"/>
</dbReference>
<keyword evidence="6" id="KW-0378">Hydrolase</keyword>
<evidence type="ECO:0000256" key="5">
    <source>
        <dbReference type="ARBA" id="ARBA00022723"/>
    </source>
</evidence>
<keyword evidence="4" id="KW-0540">Nuclease</keyword>
<dbReference type="EMBL" id="VJMJ01000247">
    <property type="protein sequence ID" value="KAF0725253.1"/>
    <property type="molecule type" value="Genomic_DNA"/>
</dbReference>
<dbReference type="InterPro" id="IPR045249">
    <property type="entry name" value="HARBI1-like"/>
</dbReference>
<evidence type="ECO:0000256" key="2">
    <source>
        <dbReference type="ARBA" id="ARBA00004123"/>
    </source>
</evidence>
<accession>A0A6G0WCR9</accession>
<evidence type="ECO:0000256" key="1">
    <source>
        <dbReference type="ARBA" id="ARBA00001968"/>
    </source>
</evidence>
<evidence type="ECO:0000313" key="10">
    <source>
        <dbReference type="Proteomes" id="UP000481153"/>
    </source>
</evidence>
<keyword evidence="7" id="KW-0539">Nucleus</keyword>
<evidence type="ECO:0000313" key="9">
    <source>
        <dbReference type="EMBL" id="KAF0725253.1"/>
    </source>
</evidence>
<dbReference type="AlphaFoldDB" id="A0A6G0WCR9"/>
<evidence type="ECO:0000256" key="7">
    <source>
        <dbReference type="ARBA" id="ARBA00023242"/>
    </source>
</evidence>
<comment type="subcellular location">
    <subcellularLocation>
        <location evidence="2">Nucleus</location>
    </subcellularLocation>
</comment>
<dbReference type="InterPro" id="IPR027806">
    <property type="entry name" value="HARBI1_dom"/>
</dbReference>